<feature type="region of interest" description="Disordered" evidence="6">
    <location>
        <begin position="291"/>
        <end position="480"/>
    </location>
</feature>
<dbReference type="OrthoDB" id="19092at2759"/>
<dbReference type="Gene3D" id="1.20.1270.60">
    <property type="entry name" value="Arfaptin homology (AH) domain/BAR domain"/>
    <property type="match status" value="1"/>
</dbReference>
<evidence type="ECO:0000256" key="3">
    <source>
        <dbReference type="ARBA" id="ARBA00022490"/>
    </source>
</evidence>
<dbReference type="GO" id="GO:0043226">
    <property type="term" value="C:organelle"/>
    <property type="evidence" value="ECO:0007669"/>
    <property type="project" value="UniProtKB-ARBA"/>
</dbReference>
<feature type="compositionally biased region" description="Low complexity" evidence="6">
    <location>
        <begin position="440"/>
        <end position="454"/>
    </location>
</feature>
<keyword evidence="3" id="KW-0963">Cytoplasm</keyword>
<evidence type="ECO:0000256" key="6">
    <source>
        <dbReference type="SAM" id="MobiDB-lite"/>
    </source>
</evidence>
<keyword evidence="4" id="KW-0597">Phosphoprotein</keyword>
<feature type="compositionally biased region" description="Pro residues" evidence="6">
    <location>
        <begin position="549"/>
        <end position="559"/>
    </location>
</feature>
<dbReference type="PANTHER" id="PTHR23065:SF7">
    <property type="entry name" value="NOSTRIN, ISOFORM H"/>
    <property type="match status" value="1"/>
</dbReference>
<dbReference type="GO" id="GO:0032153">
    <property type="term" value="C:cell division site"/>
    <property type="evidence" value="ECO:0007669"/>
    <property type="project" value="TreeGrafter"/>
</dbReference>
<keyword evidence="9" id="KW-1185">Reference proteome</keyword>
<feature type="region of interest" description="Disordered" evidence="6">
    <location>
        <begin position="514"/>
        <end position="629"/>
    </location>
</feature>
<proteinExistence type="predicted"/>
<dbReference type="InterPro" id="IPR027267">
    <property type="entry name" value="AH/BAR_dom_sf"/>
</dbReference>
<dbReference type="GO" id="GO:0005737">
    <property type="term" value="C:cytoplasm"/>
    <property type="evidence" value="ECO:0007669"/>
    <property type="project" value="TreeGrafter"/>
</dbReference>
<evidence type="ECO:0000256" key="1">
    <source>
        <dbReference type="ARBA" id="ARBA00004496"/>
    </source>
</evidence>
<accession>A0A1X2GKK6</accession>
<feature type="compositionally biased region" description="Low complexity" evidence="6">
    <location>
        <begin position="573"/>
        <end position="590"/>
    </location>
</feature>
<dbReference type="STRING" id="101127.A0A1X2GKK6"/>
<evidence type="ECO:0000259" key="7">
    <source>
        <dbReference type="PROSITE" id="PS50002"/>
    </source>
</evidence>
<evidence type="ECO:0000313" key="8">
    <source>
        <dbReference type="EMBL" id="ORX55811.1"/>
    </source>
</evidence>
<dbReference type="EMBL" id="MCGT01000011">
    <property type="protein sequence ID" value="ORX55811.1"/>
    <property type="molecule type" value="Genomic_DNA"/>
</dbReference>
<dbReference type="AlphaFoldDB" id="A0A1X2GKK6"/>
<feature type="compositionally biased region" description="Basic and acidic residues" evidence="6">
    <location>
        <begin position="297"/>
        <end position="307"/>
    </location>
</feature>
<comment type="caution">
    <text evidence="8">The sequence shown here is derived from an EMBL/GenBank/DDBJ whole genome shotgun (WGS) entry which is preliminary data.</text>
</comment>
<feature type="compositionally biased region" description="Basic and acidic residues" evidence="6">
    <location>
        <begin position="400"/>
        <end position="439"/>
    </location>
</feature>
<dbReference type="GO" id="GO:0005886">
    <property type="term" value="C:plasma membrane"/>
    <property type="evidence" value="ECO:0007669"/>
    <property type="project" value="TreeGrafter"/>
</dbReference>
<feature type="compositionally biased region" description="Polar residues" evidence="6">
    <location>
        <begin position="371"/>
        <end position="383"/>
    </location>
</feature>
<dbReference type="SUPFAM" id="SSF103657">
    <property type="entry name" value="BAR/IMD domain-like"/>
    <property type="match status" value="1"/>
</dbReference>
<dbReference type="Gene3D" id="2.30.30.40">
    <property type="entry name" value="SH3 Domains"/>
    <property type="match status" value="1"/>
</dbReference>
<dbReference type="InterPro" id="IPR036028">
    <property type="entry name" value="SH3-like_dom_sf"/>
</dbReference>
<evidence type="ECO:0000256" key="4">
    <source>
        <dbReference type="ARBA" id="ARBA00022553"/>
    </source>
</evidence>
<feature type="region of interest" description="Disordered" evidence="6">
    <location>
        <begin position="77"/>
        <end position="98"/>
    </location>
</feature>
<organism evidence="8 9">
    <name type="scientific">Hesseltinella vesiculosa</name>
    <dbReference type="NCBI Taxonomy" id="101127"/>
    <lineage>
        <taxon>Eukaryota</taxon>
        <taxon>Fungi</taxon>
        <taxon>Fungi incertae sedis</taxon>
        <taxon>Mucoromycota</taxon>
        <taxon>Mucoromycotina</taxon>
        <taxon>Mucoromycetes</taxon>
        <taxon>Mucorales</taxon>
        <taxon>Cunninghamellaceae</taxon>
        <taxon>Hesseltinella</taxon>
    </lineage>
</organism>
<feature type="compositionally biased region" description="Low complexity" evidence="6">
    <location>
        <begin position="462"/>
        <end position="471"/>
    </location>
</feature>
<dbReference type="PANTHER" id="PTHR23065">
    <property type="entry name" value="PROLINE-SERINE-THREONINE PHOSPHATASE INTERACTING PROTEIN 1"/>
    <property type="match status" value="1"/>
</dbReference>
<keyword evidence="2 5" id="KW-0728">SH3 domain</keyword>
<dbReference type="SUPFAM" id="SSF50044">
    <property type="entry name" value="SH3-domain"/>
    <property type="match status" value="1"/>
</dbReference>
<feature type="domain" description="SH3" evidence="7">
    <location>
        <begin position="672"/>
        <end position="736"/>
    </location>
</feature>
<evidence type="ECO:0000256" key="5">
    <source>
        <dbReference type="PROSITE-ProRule" id="PRU00192"/>
    </source>
</evidence>
<sequence>MAPDTHQTEQDVEDVVHDGPHFVDRLWTLDGKQVAAARAYFKQIHDDLDQVLDIYLARAELEQGFGEQLEQLASRFSSKLHEESKPTKQEDAAANRPGTQGALDAIYTELTKAGQSHTGLAKRLKGTVAQELQTWLTDQKLQADQTFPPSQALYDDLKDHIHQLYDLREKYQAMDRRDPECATIQNDYRLLLNEIDSLAKKTNQQWQEACVQMEVMEQQRLEFFSTNAWDYANLASARLMVQYDWCEMIRSRLEVCTFENETELCLAQIGSFDCEPPATKDYVNYFFDQQSQNQTKEQQKQAPDHQPKPTPQPPAQDIAPVKPAPSKPDQALPRKKDLPPKPTHSIKRKPIGTERTLSKPKDSAKPAADSVRTTSATKRSTGPASAHTELSEILSKFTTHKAERQQLEDERQLEKVREREKERKREKDRQREKDRERLQRQQLLQDNNRSNSTRPPSPPSTSPSVNNSPLSSTPPPMSAAATALEPVHNNTQVIEPHTPTTITSTIGMAAPQVTMAPKSPRPAAQQLSGQQDHRYPTPINTNFHAPASPMIPPPQPYPASPMMHPHLPFAHQAPASPLLPPSTTNPLYSPQHSPNLPPSSPMGIHPGYHPPQMSASRSPSPYLAHPSPAPGYASRPCSPMAGFASRPCSPMAPLSPSIQHQPAVTHAPDQRPILFWCRSIHNYDANLEEHEIPFRSGTDFAVVYQREDGWWQAFKCERGQLLQPAGYIPSNFMTQI</sequence>
<dbReference type="InterPro" id="IPR001452">
    <property type="entry name" value="SH3_domain"/>
</dbReference>
<dbReference type="PROSITE" id="PS50002">
    <property type="entry name" value="SH3"/>
    <property type="match status" value="1"/>
</dbReference>
<feature type="compositionally biased region" description="Basic and acidic residues" evidence="6">
    <location>
        <begin position="79"/>
        <end position="93"/>
    </location>
</feature>
<comment type="subcellular location">
    <subcellularLocation>
        <location evidence="1">Cytoplasm</location>
    </subcellularLocation>
</comment>
<evidence type="ECO:0000313" key="9">
    <source>
        <dbReference type="Proteomes" id="UP000242146"/>
    </source>
</evidence>
<protein>
    <recommendedName>
        <fullName evidence="7">SH3 domain-containing protein</fullName>
    </recommendedName>
</protein>
<dbReference type="CDD" id="cd00174">
    <property type="entry name" value="SH3"/>
    <property type="match status" value="1"/>
</dbReference>
<dbReference type="Proteomes" id="UP000242146">
    <property type="component" value="Unassembled WGS sequence"/>
</dbReference>
<gene>
    <name evidence="8" type="ORF">DM01DRAFT_1382885</name>
</gene>
<reference evidence="8 9" key="1">
    <citation type="submission" date="2016-07" db="EMBL/GenBank/DDBJ databases">
        <title>Pervasive Adenine N6-methylation of Active Genes in Fungi.</title>
        <authorList>
            <consortium name="DOE Joint Genome Institute"/>
            <person name="Mondo S.J."/>
            <person name="Dannebaum R.O."/>
            <person name="Kuo R.C."/>
            <person name="Labutti K."/>
            <person name="Haridas S."/>
            <person name="Kuo A."/>
            <person name="Salamov A."/>
            <person name="Ahrendt S.R."/>
            <person name="Lipzen A."/>
            <person name="Sullivan W."/>
            <person name="Andreopoulos W.B."/>
            <person name="Clum A."/>
            <person name="Lindquist E."/>
            <person name="Daum C."/>
            <person name="Ramamoorthy G.K."/>
            <person name="Gryganskyi A."/>
            <person name="Culley D."/>
            <person name="Magnuson J.K."/>
            <person name="James T.Y."/>
            <person name="O'Malley M.A."/>
            <person name="Stajich J.E."/>
            <person name="Spatafora J.W."/>
            <person name="Visel A."/>
            <person name="Grigoriev I.V."/>
        </authorList>
    </citation>
    <scope>NUCLEOTIDE SEQUENCE [LARGE SCALE GENOMIC DNA]</scope>
    <source>
        <strain evidence="8 9">NRRL 3301</strain>
    </source>
</reference>
<dbReference type="GO" id="GO:0007010">
    <property type="term" value="P:cytoskeleton organization"/>
    <property type="evidence" value="ECO:0007669"/>
    <property type="project" value="TreeGrafter"/>
</dbReference>
<evidence type="ECO:0000256" key="2">
    <source>
        <dbReference type="ARBA" id="ARBA00022443"/>
    </source>
</evidence>
<name>A0A1X2GKK6_9FUNG</name>